<keyword evidence="2" id="KW-1185">Reference proteome</keyword>
<comment type="caution">
    <text evidence="1">The sequence shown here is derived from an EMBL/GenBank/DDBJ whole genome shotgun (WGS) entry which is preliminary data.</text>
</comment>
<dbReference type="EMBL" id="JACSQO010000004">
    <property type="protein sequence ID" value="MBD7944348.1"/>
    <property type="molecule type" value="Genomic_DNA"/>
</dbReference>
<evidence type="ECO:0000313" key="1">
    <source>
        <dbReference type="EMBL" id="MBD7944348.1"/>
    </source>
</evidence>
<dbReference type="Proteomes" id="UP000640786">
    <property type="component" value="Unassembled WGS sequence"/>
</dbReference>
<protein>
    <submittedName>
        <fullName evidence="1">Uncharacterized protein</fullName>
    </submittedName>
</protein>
<dbReference type="RefSeq" id="WP_151110004.1">
    <property type="nucleotide sequence ID" value="NZ_JACSQO010000004.1"/>
</dbReference>
<gene>
    <name evidence="1" type="ORF">H9650_09500</name>
</gene>
<organism evidence="1 2">
    <name type="scientific">Psychrobacillus faecigallinarum</name>
    <dbReference type="NCBI Taxonomy" id="2762235"/>
    <lineage>
        <taxon>Bacteria</taxon>
        <taxon>Bacillati</taxon>
        <taxon>Bacillota</taxon>
        <taxon>Bacilli</taxon>
        <taxon>Bacillales</taxon>
        <taxon>Bacillaceae</taxon>
        <taxon>Psychrobacillus</taxon>
    </lineage>
</organism>
<reference evidence="1 2" key="1">
    <citation type="submission" date="2020-08" db="EMBL/GenBank/DDBJ databases">
        <title>A Genomic Blueprint of the Chicken Gut Microbiome.</title>
        <authorList>
            <person name="Gilroy R."/>
            <person name="Ravi A."/>
            <person name="Getino M."/>
            <person name="Pursley I."/>
            <person name="Horton D.L."/>
            <person name="Alikhan N.-F."/>
            <person name="Baker D."/>
            <person name="Gharbi K."/>
            <person name="Hall N."/>
            <person name="Watson M."/>
            <person name="Adriaenssens E.M."/>
            <person name="Foster-Nyarko E."/>
            <person name="Jarju S."/>
            <person name="Secka A."/>
            <person name="Antonio M."/>
            <person name="Oren A."/>
            <person name="Chaudhuri R."/>
            <person name="La Ragione R.M."/>
            <person name="Hildebrand F."/>
            <person name="Pallen M.J."/>
        </authorList>
    </citation>
    <scope>NUCLEOTIDE SEQUENCE [LARGE SCALE GENOMIC DNA]</scope>
    <source>
        <strain evidence="1 2">Sa2BUA9</strain>
    </source>
</reference>
<proteinExistence type="predicted"/>
<name>A0ABR8R973_9BACI</name>
<accession>A0ABR8R973</accession>
<evidence type="ECO:0000313" key="2">
    <source>
        <dbReference type="Proteomes" id="UP000640786"/>
    </source>
</evidence>
<sequence>MIEAFKMIYKNRISLVRDITEEDVRSIIKSELLDEYTHPRAKLSIERKLSMALARVNNSNLSQIQKEMILSVINEEYVKLSIGLKN</sequence>